<evidence type="ECO:0000256" key="7">
    <source>
        <dbReference type="ARBA" id="ARBA00022723"/>
    </source>
</evidence>
<organism evidence="15 16">
    <name type="scientific">Pseudoalteromonas denitrificans DSM 6059</name>
    <dbReference type="NCBI Taxonomy" id="1123010"/>
    <lineage>
        <taxon>Bacteria</taxon>
        <taxon>Pseudomonadati</taxon>
        <taxon>Pseudomonadota</taxon>
        <taxon>Gammaproteobacteria</taxon>
        <taxon>Alteromonadales</taxon>
        <taxon>Pseudoalteromonadaceae</taxon>
        <taxon>Pseudoalteromonas</taxon>
    </lineage>
</organism>
<dbReference type="InterPro" id="IPR052168">
    <property type="entry name" value="Cytochrome_b561_oxidase"/>
</dbReference>
<keyword evidence="8" id="KW-0249">Electron transport</keyword>
<dbReference type="GO" id="GO:0009055">
    <property type="term" value="F:electron transfer activity"/>
    <property type="evidence" value="ECO:0007669"/>
    <property type="project" value="InterPro"/>
</dbReference>
<keyword evidence="11 13" id="KW-0472">Membrane</keyword>
<keyword evidence="5" id="KW-0349">Heme</keyword>
<evidence type="ECO:0000256" key="10">
    <source>
        <dbReference type="ARBA" id="ARBA00023004"/>
    </source>
</evidence>
<accession>A0A1I1NYF9</accession>
<dbReference type="InterPro" id="IPR016174">
    <property type="entry name" value="Di-haem_cyt_TM"/>
</dbReference>
<feature type="transmembrane region" description="Helical" evidence="13">
    <location>
        <begin position="20"/>
        <end position="42"/>
    </location>
</feature>
<comment type="subcellular location">
    <subcellularLocation>
        <location evidence="2">Cell membrane</location>
        <topology evidence="2">Multi-pass membrane protein</topology>
    </subcellularLocation>
</comment>
<dbReference type="OrthoDB" id="1247465at2"/>
<dbReference type="PANTHER" id="PTHR30529:SF1">
    <property type="entry name" value="CYTOCHROME B561 HOMOLOG 2"/>
    <property type="match status" value="1"/>
</dbReference>
<evidence type="ECO:0000313" key="16">
    <source>
        <dbReference type="Proteomes" id="UP000198862"/>
    </source>
</evidence>
<evidence type="ECO:0000256" key="9">
    <source>
        <dbReference type="ARBA" id="ARBA00022989"/>
    </source>
</evidence>
<dbReference type="GO" id="GO:0046872">
    <property type="term" value="F:metal ion binding"/>
    <property type="evidence" value="ECO:0007669"/>
    <property type="project" value="UniProtKB-KW"/>
</dbReference>
<dbReference type="SUPFAM" id="SSF81342">
    <property type="entry name" value="Transmembrane di-heme cytochromes"/>
    <property type="match status" value="1"/>
</dbReference>
<feature type="domain" description="Cytochrome b561 bacterial/Ni-hydrogenase" evidence="14">
    <location>
        <begin position="13"/>
        <end position="185"/>
    </location>
</feature>
<keyword evidence="16" id="KW-1185">Reference proteome</keyword>
<sequence>MNQHNYKVSSPSHYDLGYKILHWLMAILIFLMFFAVEGFASITSIDEHMVMLIGHSSIGTVISILLIMRMSKRFIIKSKRPIHDLNQWQKNVSKVVHIALYFCMALIPLSGYLAARAHELPVKLFGTFNLSQTQVSGFDKTYFETLRLVHELGIKLIFILLTLHIGAVLYHKFIRKDQVLSAMTKNK</sequence>
<feature type="transmembrane region" description="Helical" evidence="13">
    <location>
        <begin position="152"/>
        <end position="170"/>
    </location>
</feature>
<reference evidence="15 16" key="1">
    <citation type="submission" date="2016-10" db="EMBL/GenBank/DDBJ databases">
        <authorList>
            <person name="de Groot N.N."/>
        </authorList>
    </citation>
    <scope>NUCLEOTIDE SEQUENCE [LARGE SCALE GENOMIC DNA]</scope>
    <source>
        <strain evidence="15 16">DSM 6059</strain>
    </source>
</reference>
<keyword evidence="4" id="KW-1003">Cell membrane</keyword>
<keyword evidence="7" id="KW-0479">Metal-binding</keyword>
<evidence type="ECO:0000256" key="11">
    <source>
        <dbReference type="ARBA" id="ARBA00023136"/>
    </source>
</evidence>
<dbReference type="Proteomes" id="UP000198862">
    <property type="component" value="Unassembled WGS sequence"/>
</dbReference>
<dbReference type="AlphaFoldDB" id="A0A1I1NYF9"/>
<evidence type="ECO:0000256" key="4">
    <source>
        <dbReference type="ARBA" id="ARBA00022475"/>
    </source>
</evidence>
<proteinExistence type="inferred from homology"/>
<evidence type="ECO:0000313" key="15">
    <source>
        <dbReference type="EMBL" id="SFC98750.1"/>
    </source>
</evidence>
<dbReference type="Pfam" id="PF01292">
    <property type="entry name" value="Ni_hydr_CYTB"/>
    <property type="match status" value="1"/>
</dbReference>
<dbReference type="RefSeq" id="WP_091986141.1">
    <property type="nucleotide sequence ID" value="NZ_FOLO01000026.1"/>
</dbReference>
<evidence type="ECO:0000256" key="8">
    <source>
        <dbReference type="ARBA" id="ARBA00022982"/>
    </source>
</evidence>
<dbReference type="PANTHER" id="PTHR30529">
    <property type="entry name" value="CYTOCHROME B561"/>
    <property type="match status" value="1"/>
</dbReference>
<evidence type="ECO:0000259" key="14">
    <source>
        <dbReference type="Pfam" id="PF01292"/>
    </source>
</evidence>
<keyword evidence="10" id="KW-0408">Iron</keyword>
<feature type="transmembrane region" description="Helical" evidence="13">
    <location>
        <begin position="95"/>
        <end position="115"/>
    </location>
</feature>
<dbReference type="InterPro" id="IPR011577">
    <property type="entry name" value="Cyt_b561_bac/Ni-Hgenase"/>
</dbReference>
<evidence type="ECO:0000256" key="1">
    <source>
        <dbReference type="ARBA" id="ARBA00001970"/>
    </source>
</evidence>
<evidence type="ECO:0000256" key="12">
    <source>
        <dbReference type="ARBA" id="ARBA00037975"/>
    </source>
</evidence>
<dbReference type="STRING" id="1123010.SAMN02745724_03125"/>
<gene>
    <name evidence="15" type="ORF">SAMN02745724_03125</name>
</gene>
<dbReference type="GO" id="GO:0020037">
    <property type="term" value="F:heme binding"/>
    <property type="evidence" value="ECO:0007669"/>
    <property type="project" value="TreeGrafter"/>
</dbReference>
<evidence type="ECO:0000256" key="6">
    <source>
        <dbReference type="ARBA" id="ARBA00022692"/>
    </source>
</evidence>
<name>A0A1I1NYF9_9GAMM</name>
<keyword evidence="6 13" id="KW-0812">Transmembrane</keyword>
<feature type="transmembrane region" description="Helical" evidence="13">
    <location>
        <begin position="48"/>
        <end position="68"/>
    </location>
</feature>
<dbReference type="GO" id="GO:0022904">
    <property type="term" value="P:respiratory electron transport chain"/>
    <property type="evidence" value="ECO:0007669"/>
    <property type="project" value="InterPro"/>
</dbReference>
<evidence type="ECO:0000256" key="13">
    <source>
        <dbReference type="SAM" id="Phobius"/>
    </source>
</evidence>
<keyword evidence="9 13" id="KW-1133">Transmembrane helix</keyword>
<evidence type="ECO:0000256" key="5">
    <source>
        <dbReference type="ARBA" id="ARBA00022617"/>
    </source>
</evidence>
<evidence type="ECO:0000256" key="2">
    <source>
        <dbReference type="ARBA" id="ARBA00004651"/>
    </source>
</evidence>
<comment type="cofactor">
    <cofactor evidence="1">
        <name>heme b</name>
        <dbReference type="ChEBI" id="CHEBI:60344"/>
    </cofactor>
</comment>
<keyword evidence="3" id="KW-0813">Transport</keyword>
<evidence type="ECO:0000256" key="3">
    <source>
        <dbReference type="ARBA" id="ARBA00022448"/>
    </source>
</evidence>
<comment type="similarity">
    <text evidence="12">Belongs to the cytochrome b561 family.</text>
</comment>
<dbReference type="GO" id="GO:0005886">
    <property type="term" value="C:plasma membrane"/>
    <property type="evidence" value="ECO:0007669"/>
    <property type="project" value="UniProtKB-SubCell"/>
</dbReference>
<dbReference type="EMBL" id="FOLO01000026">
    <property type="protein sequence ID" value="SFC98750.1"/>
    <property type="molecule type" value="Genomic_DNA"/>
</dbReference>
<protein>
    <submittedName>
        <fullName evidence="15">Cytochrome b561</fullName>
    </submittedName>
</protein>